<evidence type="ECO:0000256" key="1">
    <source>
        <dbReference type="ARBA" id="ARBA00043985"/>
    </source>
</evidence>
<proteinExistence type="inferred from homology"/>
<dbReference type="EMBL" id="VSSQ01063790">
    <property type="protein sequence ID" value="MPN16795.1"/>
    <property type="molecule type" value="Genomic_DNA"/>
</dbReference>
<keyword evidence="2" id="KW-0175">Coiled coil</keyword>
<protein>
    <recommendedName>
        <fullName evidence="4">PspA/IM30 family protein</fullName>
    </recommendedName>
</protein>
<evidence type="ECO:0000256" key="2">
    <source>
        <dbReference type="SAM" id="Coils"/>
    </source>
</evidence>
<dbReference type="Pfam" id="PF04012">
    <property type="entry name" value="PspA_IM30"/>
    <property type="match status" value="1"/>
</dbReference>
<organism evidence="3">
    <name type="scientific">bioreactor metagenome</name>
    <dbReference type="NCBI Taxonomy" id="1076179"/>
    <lineage>
        <taxon>unclassified sequences</taxon>
        <taxon>metagenomes</taxon>
        <taxon>ecological metagenomes</taxon>
    </lineage>
</organism>
<evidence type="ECO:0000313" key="3">
    <source>
        <dbReference type="EMBL" id="MPN16795.1"/>
    </source>
</evidence>
<gene>
    <name evidence="3" type="ORF">SDC9_164142</name>
</gene>
<evidence type="ECO:0008006" key="4">
    <source>
        <dbReference type="Google" id="ProtNLM"/>
    </source>
</evidence>
<comment type="similarity">
    <text evidence="1">Belongs to the PspA/Vipp/IM30 family.</text>
</comment>
<comment type="caution">
    <text evidence="3">The sequence shown here is derived from an EMBL/GenBank/DDBJ whole genome shotgun (WGS) entry which is preliminary data.</text>
</comment>
<name>A0A645FQT6_9ZZZZ</name>
<feature type="coiled-coil region" evidence="2">
    <location>
        <begin position="9"/>
        <end position="126"/>
    </location>
</feature>
<reference evidence="3" key="1">
    <citation type="submission" date="2019-08" db="EMBL/GenBank/DDBJ databases">
        <authorList>
            <person name="Kucharzyk K."/>
            <person name="Murdoch R.W."/>
            <person name="Higgins S."/>
            <person name="Loffler F."/>
        </authorList>
    </citation>
    <scope>NUCLEOTIDE SEQUENCE</scope>
</reference>
<sequence length="126" mass="13986">MHADYALQVGKLKDLIKSAEAKVREHEREVAIARTTESVYKATRSISDNIGASGSKLLNARESLDRIKRRHEELADRMAAAESLDKETGTRALEIKLAEAGIGGDAERARRVMERIRARKTDAEGQ</sequence>
<dbReference type="InterPro" id="IPR007157">
    <property type="entry name" value="PspA_VIPP1"/>
</dbReference>
<accession>A0A645FQT6</accession>
<dbReference type="AlphaFoldDB" id="A0A645FQT6"/>